<name>A0A1G6EWY5_9BACT</name>
<organism evidence="2 3">
    <name type="scientific">Desulfonatronum thiosulfatophilum</name>
    <dbReference type="NCBI Taxonomy" id="617002"/>
    <lineage>
        <taxon>Bacteria</taxon>
        <taxon>Pseudomonadati</taxon>
        <taxon>Thermodesulfobacteriota</taxon>
        <taxon>Desulfovibrionia</taxon>
        <taxon>Desulfovibrionales</taxon>
        <taxon>Desulfonatronaceae</taxon>
        <taxon>Desulfonatronum</taxon>
    </lineage>
</organism>
<feature type="compositionally biased region" description="Polar residues" evidence="1">
    <location>
        <begin position="166"/>
        <end position="193"/>
    </location>
</feature>
<accession>A0A1G6EWY5</accession>
<dbReference type="AlphaFoldDB" id="A0A1G6EWY5"/>
<dbReference type="Proteomes" id="UP000198771">
    <property type="component" value="Unassembled WGS sequence"/>
</dbReference>
<dbReference type="EMBL" id="FMXO01000026">
    <property type="protein sequence ID" value="SDB61792.1"/>
    <property type="molecule type" value="Genomic_DNA"/>
</dbReference>
<evidence type="ECO:0000313" key="2">
    <source>
        <dbReference type="EMBL" id="SDB61792.1"/>
    </source>
</evidence>
<reference evidence="2 3" key="1">
    <citation type="submission" date="2016-10" db="EMBL/GenBank/DDBJ databases">
        <authorList>
            <person name="de Groot N.N."/>
        </authorList>
    </citation>
    <scope>NUCLEOTIDE SEQUENCE [LARGE SCALE GENOMIC DNA]</scope>
    <source>
        <strain evidence="2 3">ASO4-2</strain>
    </source>
</reference>
<keyword evidence="3" id="KW-1185">Reference proteome</keyword>
<sequence>MNRYRTLLFLIFLALVQTGCIQHVNQRVQQISPPFGLLPSHAAQLFQRWLGDEIFEIATMDDLKKIEEAFRMPPYDSKKWQTEDYQYIVRHWSAAFPNSTIATYILHVQTDNGSYWRPLRASKDQRFWRPLLLTAREIDAILTNDEWFVASDKAMNGYSEIKKPSSVPTTIPASIASTPKPGTNPASSKQGHSVSKPESMHSPTPKAVPKRDPAPDSLPTSEDVSEPETMTRENLFD</sequence>
<evidence type="ECO:0000313" key="3">
    <source>
        <dbReference type="Proteomes" id="UP000198771"/>
    </source>
</evidence>
<feature type="region of interest" description="Disordered" evidence="1">
    <location>
        <begin position="159"/>
        <end position="237"/>
    </location>
</feature>
<evidence type="ECO:0000256" key="1">
    <source>
        <dbReference type="SAM" id="MobiDB-lite"/>
    </source>
</evidence>
<gene>
    <name evidence="2" type="ORF">SAMN05660653_03236</name>
</gene>
<dbReference type="RefSeq" id="WP_092123973.1">
    <property type="nucleotide sequence ID" value="NZ_FMXO01000026.1"/>
</dbReference>
<protein>
    <submittedName>
        <fullName evidence="2">Uncharacterized protein</fullName>
    </submittedName>
</protein>
<proteinExistence type="predicted"/>